<dbReference type="Gene3D" id="1.20.1250.20">
    <property type="entry name" value="MFS general substrate transporter like domains"/>
    <property type="match status" value="2"/>
</dbReference>
<feature type="transmembrane region" description="Helical" evidence="2">
    <location>
        <begin position="272"/>
        <end position="291"/>
    </location>
</feature>
<feature type="transmembrane region" description="Helical" evidence="2">
    <location>
        <begin position="45"/>
        <end position="64"/>
    </location>
</feature>
<evidence type="ECO:0000313" key="4">
    <source>
        <dbReference type="Proteomes" id="UP000516148"/>
    </source>
</evidence>
<feature type="transmembrane region" description="Helical" evidence="2">
    <location>
        <begin position="85"/>
        <end position="102"/>
    </location>
</feature>
<dbReference type="GO" id="GO:0015293">
    <property type="term" value="F:symporter activity"/>
    <property type="evidence" value="ECO:0007669"/>
    <property type="project" value="InterPro"/>
</dbReference>
<keyword evidence="2" id="KW-0472">Membrane</keyword>
<feature type="transmembrane region" description="Helical" evidence="2">
    <location>
        <begin position="234"/>
        <end position="260"/>
    </location>
</feature>
<comment type="similarity">
    <text evidence="1">Belongs to the sodium:galactoside symporter (TC 2.A.2) family.</text>
</comment>
<dbReference type="EMBL" id="CP061038">
    <property type="protein sequence ID" value="QNQ09856.1"/>
    <property type="molecule type" value="Genomic_DNA"/>
</dbReference>
<feature type="transmembrane region" description="Helical" evidence="2">
    <location>
        <begin position="322"/>
        <end position="345"/>
    </location>
</feature>
<dbReference type="Pfam" id="PF13347">
    <property type="entry name" value="MFS_2"/>
    <property type="match status" value="1"/>
</dbReference>
<feature type="transmembrane region" description="Helical" evidence="2">
    <location>
        <begin position="14"/>
        <end position="39"/>
    </location>
</feature>
<feature type="transmembrane region" description="Helical" evidence="2">
    <location>
        <begin position="155"/>
        <end position="173"/>
    </location>
</feature>
<keyword evidence="4" id="KW-1185">Reference proteome</keyword>
<keyword evidence="2" id="KW-0812">Transmembrane</keyword>
<feature type="transmembrane region" description="Helical" evidence="2">
    <location>
        <begin position="298"/>
        <end position="316"/>
    </location>
</feature>
<feature type="transmembrane region" description="Helical" evidence="2">
    <location>
        <begin position="114"/>
        <end position="134"/>
    </location>
</feature>
<reference evidence="3 4" key="1">
    <citation type="submission" date="2020-09" db="EMBL/GenBank/DDBJ databases">
        <title>Sphingomonas sp., a new species isolated from pork steak.</title>
        <authorList>
            <person name="Heidler von Heilborn D."/>
        </authorList>
    </citation>
    <scope>NUCLEOTIDE SEQUENCE [LARGE SCALE GENOMIC DNA]</scope>
    <source>
        <strain evidence="4">S8-3T</strain>
    </source>
</reference>
<dbReference type="GO" id="GO:0005886">
    <property type="term" value="C:plasma membrane"/>
    <property type="evidence" value="ECO:0007669"/>
    <property type="project" value="TreeGrafter"/>
</dbReference>
<dbReference type="AlphaFoldDB" id="A0A7H0LJK3"/>
<sequence>MADSVAPRLGVKGLLGFTVGDFAFNLYWQSISLFLLFFYTDVVGLSAAVAGLIYMIASIFDAAIDPIMGAIADRTRTRWGRYRPYILFGTPFVGIAFVLLYYQPPFTGTGLAAWMLATHILFRIAYTVVSIPYTSMTARITSSSAERGTIAGGRIIFATLAGIVIAVSTQPLAAKLGGGNLSHGFLLAAAIFAVLATLVLPIVFFTTREPEESGEIEPPLLAGDYWRALRDNRALWSILLAICAGVVCSTAIGKSILYYFKYYLADEAGGRTTLTLAAVSGLVVVPIWVAISRAIGKRNAWFAAIVWGLAGLAWFACNDVRTSAVATGFFLWMQVTGLGLALGFWSMLPDTVEFGEWRTGRRTESLIFGLGQFFLKVALGLGAGLFGWLLDRIGYHANAAQTPETLANMKLLIIVLPSIGLALAGLAMLLYPLHGRRHDEIVEELAARRGQDR</sequence>
<evidence type="ECO:0000256" key="1">
    <source>
        <dbReference type="ARBA" id="ARBA00009617"/>
    </source>
</evidence>
<dbReference type="GO" id="GO:0008643">
    <property type="term" value="P:carbohydrate transport"/>
    <property type="evidence" value="ECO:0007669"/>
    <property type="project" value="InterPro"/>
</dbReference>
<accession>A0A7H0LJK3</accession>
<protein>
    <submittedName>
        <fullName evidence="3">MFS transporter</fullName>
    </submittedName>
</protein>
<gene>
    <name evidence="3" type="ORF">H3Z74_00930</name>
</gene>
<feature type="transmembrane region" description="Helical" evidence="2">
    <location>
        <begin position="409"/>
        <end position="431"/>
    </location>
</feature>
<dbReference type="GO" id="GO:0006814">
    <property type="term" value="P:sodium ion transport"/>
    <property type="evidence" value="ECO:0007669"/>
    <property type="project" value="InterPro"/>
</dbReference>
<organism evidence="3 4">
    <name type="scientific">Sphingomonas alpina</name>
    <dbReference type="NCBI Taxonomy" id="653931"/>
    <lineage>
        <taxon>Bacteria</taxon>
        <taxon>Pseudomonadati</taxon>
        <taxon>Pseudomonadota</taxon>
        <taxon>Alphaproteobacteria</taxon>
        <taxon>Sphingomonadales</taxon>
        <taxon>Sphingomonadaceae</taxon>
        <taxon>Sphingomonas</taxon>
    </lineage>
</organism>
<dbReference type="PANTHER" id="PTHR11328">
    <property type="entry name" value="MAJOR FACILITATOR SUPERFAMILY DOMAIN-CONTAINING PROTEIN"/>
    <property type="match status" value="1"/>
</dbReference>
<proteinExistence type="inferred from homology"/>
<dbReference type="Proteomes" id="UP000516148">
    <property type="component" value="Chromosome"/>
</dbReference>
<dbReference type="KEGG" id="spap:H3Z74_00930"/>
<dbReference type="InterPro" id="IPR036259">
    <property type="entry name" value="MFS_trans_sf"/>
</dbReference>
<name>A0A7H0LJK3_9SPHN</name>
<feature type="transmembrane region" description="Helical" evidence="2">
    <location>
        <begin position="366"/>
        <end position="389"/>
    </location>
</feature>
<evidence type="ECO:0000313" key="3">
    <source>
        <dbReference type="EMBL" id="QNQ09856.1"/>
    </source>
</evidence>
<feature type="transmembrane region" description="Helical" evidence="2">
    <location>
        <begin position="185"/>
        <end position="205"/>
    </location>
</feature>
<evidence type="ECO:0000256" key="2">
    <source>
        <dbReference type="SAM" id="Phobius"/>
    </source>
</evidence>
<dbReference type="InterPro" id="IPR039672">
    <property type="entry name" value="MFS_2"/>
</dbReference>
<dbReference type="CDD" id="cd17332">
    <property type="entry name" value="MFS_MelB_like"/>
    <property type="match status" value="1"/>
</dbReference>
<keyword evidence="2" id="KW-1133">Transmembrane helix</keyword>
<dbReference type="RefSeq" id="WP_187762165.1">
    <property type="nucleotide sequence ID" value="NZ_CP061038.1"/>
</dbReference>
<dbReference type="InterPro" id="IPR001927">
    <property type="entry name" value="Na/Gal_symport"/>
</dbReference>
<dbReference type="NCBIfam" id="TIGR00792">
    <property type="entry name" value="gph"/>
    <property type="match status" value="1"/>
</dbReference>
<dbReference type="SUPFAM" id="SSF103473">
    <property type="entry name" value="MFS general substrate transporter"/>
    <property type="match status" value="1"/>
</dbReference>
<dbReference type="PANTHER" id="PTHR11328:SF24">
    <property type="entry name" value="MAJOR FACILITATOR SUPERFAMILY (MFS) PROFILE DOMAIN-CONTAINING PROTEIN"/>
    <property type="match status" value="1"/>
</dbReference>